<organism evidence="9 10">
    <name type="scientific">Agrobacterium tumefaciens</name>
    <dbReference type="NCBI Taxonomy" id="358"/>
    <lineage>
        <taxon>Bacteria</taxon>
        <taxon>Pseudomonadati</taxon>
        <taxon>Pseudomonadota</taxon>
        <taxon>Alphaproteobacteria</taxon>
        <taxon>Hyphomicrobiales</taxon>
        <taxon>Rhizobiaceae</taxon>
        <taxon>Rhizobium/Agrobacterium group</taxon>
        <taxon>Agrobacterium</taxon>
        <taxon>Agrobacterium tumefaciens complex</taxon>
    </lineage>
</organism>
<dbReference type="GO" id="GO:0019265">
    <property type="term" value="P:glycine biosynthetic process, by transamination of glyoxylate"/>
    <property type="evidence" value="ECO:0007669"/>
    <property type="project" value="TreeGrafter"/>
</dbReference>
<dbReference type="Gene3D" id="3.40.640.10">
    <property type="entry name" value="Type I PLP-dependent aspartate aminotransferase-like (Major domain)"/>
    <property type="match status" value="1"/>
</dbReference>
<dbReference type="EMBL" id="CP122963">
    <property type="protein sequence ID" value="WGM62073.1"/>
    <property type="molecule type" value="Genomic_DNA"/>
</dbReference>
<dbReference type="PIRSF" id="PIRSF000524">
    <property type="entry name" value="SPT"/>
    <property type="match status" value="1"/>
</dbReference>
<evidence type="ECO:0000256" key="2">
    <source>
        <dbReference type="ARBA" id="ARBA00009236"/>
    </source>
</evidence>
<evidence type="ECO:0000256" key="6">
    <source>
        <dbReference type="PIRSR" id="PIRSR000524-1"/>
    </source>
</evidence>
<dbReference type="AlphaFoldDB" id="A0AAF0H4T6"/>
<evidence type="ECO:0000256" key="4">
    <source>
        <dbReference type="ARBA" id="ARBA00022679"/>
    </source>
</evidence>
<evidence type="ECO:0000256" key="7">
    <source>
        <dbReference type="PIRSR" id="PIRSR000524-50"/>
    </source>
</evidence>
<comment type="similarity">
    <text evidence="2">Belongs to the class-V pyridoxal-phosphate-dependent aminotransferase family.</text>
</comment>
<accession>A0AAF0H4T6</accession>
<feature type="binding site" evidence="6">
    <location>
        <position position="320"/>
    </location>
    <ligand>
        <name>substrate</name>
    </ligand>
</feature>
<gene>
    <name evidence="9" type="ORF">CFBP5506_20910</name>
</gene>
<dbReference type="Pfam" id="PF00266">
    <property type="entry name" value="Aminotran_5"/>
    <property type="match status" value="1"/>
</dbReference>
<keyword evidence="4" id="KW-0808">Transferase</keyword>
<proteinExistence type="inferred from homology"/>
<dbReference type="InterPro" id="IPR015424">
    <property type="entry name" value="PyrdxlP-dep_Trfase"/>
</dbReference>
<name>A0AAF0H4T6_AGRTU</name>
<evidence type="ECO:0000256" key="3">
    <source>
        <dbReference type="ARBA" id="ARBA00022576"/>
    </source>
</evidence>
<dbReference type="InterPro" id="IPR015422">
    <property type="entry name" value="PyrdxlP-dep_Trfase_small"/>
</dbReference>
<dbReference type="GO" id="GO:0008453">
    <property type="term" value="F:alanine-glyoxylate transaminase activity"/>
    <property type="evidence" value="ECO:0007669"/>
    <property type="project" value="TreeGrafter"/>
</dbReference>
<dbReference type="SUPFAM" id="SSF53383">
    <property type="entry name" value="PLP-dependent transferases"/>
    <property type="match status" value="1"/>
</dbReference>
<dbReference type="Gene3D" id="3.90.1150.10">
    <property type="entry name" value="Aspartate Aminotransferase, domain 1"/>
    <property type="match status" value="1"/>
</dbReference>
<dbReference type="PANTHER" id="PTHR21152">
    <property type="entry name" value="AMINOTRANSFERASE CLASS V"/>
    <property type="match status" value="1"/>
</dbReference>
<evidence type="ECO:0000313" key="10">
    <source>
        <dbReference type="Proteomes" id="UP000305410"/>
    </source>
</evidence>
<dbReference type="GO" id="GO:0004760">
    <property type="term" value="F:L-serine-pyruvate transaminase activity"/>
    <property type="evidence" value="ECO:0007669"/>
    <property type="project" value="TreeGrafter"/>
</dbReference>
<dbReference type="Proteomes" id="UP000305410">
    <property type="component" value="Chromosome Linear"/>
</dbReference>
<protein>
    <submittedName>
        <fullName evidence="9">Alanine--glyoxylate aminotransferase family protein</fullName>
    </submittedName>
</protein>
<dbReference type="PANTHER" id="PTHR21152:SF24">
    <property type="entry name" value="ALANINE--GLYOXYLATE AMINOTRANSFERASE 1"/>
    <property type="match status" value="1"/>
</dbReference>
<evidence type="ECO:0000256" key="1">
    <source>
        <dbReference type="ARBA" id="ARBA00001933"/>
    </source>
</evidence>
<sequence>MPVPDYALLLDPPAFPAERYAVLADRLAALMGTGNDVLLIQAEAVLALEAAATSLARPGLRALNIVTSPYGAWFGGWLNRGGATVHNLTASPAKPVTPEEVERALDEGSDFDLLAIVHAESASGILNPLPAIAALARQKGIVTLVDAVASIGGHAFEVDRLGIDIAVIGPQKALAGPAGVSAISISERAWDLFSHGKAPENSMLSLLDQKKLWLDAGRGALPGTPAPLEFYALEAALDRIEAEGLAAANERHERAAAATRNGIRALGIPTWVEEAHASALVSTAILPDTLEAGDFLAAASKKQGADLSYGVGPGAERLIRLNHTGRRAHPEAVKANIAAFSSALKSLGHAADTDYALEAAEKTYFDAPSNGVQRAE</sequence>
<dbReference type="InterPro" id="IPR000192">
    <property type="entry name" value="Aminotrans_V_dom"/>
</dbReference>
<dbReference type="InterPro" id="IPR024169">
    <property type="entry name" value="SP_NH2Trfase/AEP_transaminase"/>
</dbReference>
<reference evidence="9" key="2">
    <citation type="submission" date="2023-04" db="EMBL/GenBank/DDBJ databases">
        <title>Complete genome sequence of Agrobacterium salinitolerans CFBP5506.</title>
        <authorList>
            <person name="Yen H.-C."/>
            <person name="Yan X.-H."/>
            <person name="Lai E.-M."/>
            <person name="Kuo C.-H."/>
        </authorList>
    </citation>
    <scope>NUCLEOTIDE SEQUENCE</scope>
    <source>
        <strain evidence="9">CFBP5506</strain>
    </source>
</reference>
<evidence type="ECO:0000313" key="9">
    <source>
        <dbReference type="EMBL" id="WGM62073.1"/>
    </source>
</evidence>
<evidence type="ECO:0000259" key="8">
    <source>
        <dbReference type="Pfam" id="PF00266"/>
    </source>
</evidence>
<comment type="cofactor">
    <cofactor evidence="1 7">
        <name>pyridoxal 5'-phosphate</name>
        <dbReference type="ChEBI" id="CHEBI:597326"/>
    </cofactor>
</comment>
<keyword evidence="3 9" id="KW-0032">Aminotransferase</keyword>
<feature type="modified residue" description="N6-(pyridoxal phosphate)lysine" evidence="7">
    <location>
        <position position="172"/>
    </location>
</feature>
<evidence type="ECO:0000256" key="5">
    <source>
        <dbReference type="ARBA" id="ARBA00022898"/>
    </source>
</evidence>
<dbReference type="InterPro" id="IPR015421">
    <property type="entry name" value="PyrdxlP-dep_Trfase_major"/>
</dbReference>
<keyword evidence="5 7" id="KW-0663">Pyridoxal phosphate</keyword>
<dbReference type="RefSeq" id="WP_080796091.1">
    <property type="nucleotide sequence ID" value="NZ_CP122963.1"/>
</dbReference>
<reference evidence="9" key="1">
    <citation type="submission" date="2019-04" db="EMBL/GenBank/DDBJ databases">
        <authorList>
            <person name="Chiang H.-Y."/>
            <person name="Huang Y.-Y."/>
            <person name="Chou L."/>
            <person name="Lai E.-M."/>
            <person name="Kuo C.-H."/>
        </authorList>
    </citation>
    <scope>NUCLEOTIDE SEQUENCE</scope>
    <source>
        <strain evidence="9">CFBP5506</strain>
    </source>
</reference>
<feature type="domain" description="Aminotransferase class V" evidence="8">
    <location>
        <begin position="79"/>
        <end position="277"/>
    </location>
</feature>